<accession>A0A318J993</accession>
<evidence type="ECO:0000313" key="2">
    <source>
        <dbReference type="EMBL" id="PXX43140.1"/>
    </source>
</evidence>
<dbReference type="EMBL" id="QJKB01000004">
    <property type="protein sequence ID" value="PXX43140.1"/>
    <property type="molecule type" value="Genomic_DNA"/>
</dbReference>
<evidence type="ECO:0000256" key="1">
    <source>
        <dbReference type="SAM" id="MobiDB-lite"/>
    </source>
</evidence>
<reference evidence="2 3" key="1">
    <citation type="submission" date="2018-05" db="EMBL/GenBank/DDBJ databases">
        <title>Genomic Encyclopedia of Type Strains, Phase IV (KMG-IV): sequencing the most valuable type-strain genomes for metagenomic binning, comparative biology and taxonomic classification.</title>
        <authorList>
            <person name="Goeker M."/>
        </authorList>
    </citation>
    <scope>NUCLEOTIDE SEQUENCE [LARGE SCALE GENOMIC DNA]</scope>
    <source>
        <strain evidence="2 3">DSM 19792</strain>
    </source>
</reference>
<feature type="region of interest" description="Disordered" evidence="1">
    <location>
        <begin position="50"/>
        <end position="143"/>
    </location>
</feature>
<comment type="caution">
    <text evidence="2">The sequence shown here is derived from an EMBL/GenBank/DDBJ whole genome shotgun (WGS) entry which is preliminary data.</text>
</comment>
<sequence>MSMSLLRRQEPSGVRCTFGALLKRLPSVEPGRVSARRPKFFLCVAKERIQRKATQASSPPEGGSRLCSTKNGKARNSPAAQTAVLLFPFSVQHKRRRHMGTAERQKQLPPQRQTQQQQHPPGSNPYDLSKLPTMARQIKHWPS</sequence>
<dbReference type="AlphaFoldDB" id="A0A318J993"/>
<proteinExistence type="predicted"/>
<gene>
    <name evidence="2" type="ORF">DFR42_104141</name>
</gene>
<evidence type="ECO:0000313" key="3">
    <source>
        <dbReference type="Proteomes" id="UP000247792"/>
    </source>
</evidence>
<organism evidence="2 3">
    <name type="scientific">Undibacterium pigrum</name>
    <dbReference type="NCBI Taxonomy" id="401470"/>
    <lineage>
        <taxon>Bacteria</taxon>
        <taxon>Pseudomonadati</taxon>
        <taxon>Pseudomonadota</taxon>
        <taxon>Betaproteobacteria</taxon>
        <taxon>Burkholderiales</taxon>
        <taxon>Oxalobacteraceae</taxon>
        <taxon>Undibacterium</taxon>
    </lineage>
</organism>
<name>A0A318J993_9BURK</name>
<dbReference type="Proteomes" id="UP000247792">
    <property type="component" value="Unassembled WGS sequence"/>
</dbReference>
<keyword evidence="3" id="KW-1185">Reference proteome</keyword>
<feature type="compositionally biased region" description="Low complexity" evidence="1">
    <location>
        <begin position="107"/>
        <end position="121"/>
    </location>
</feature>
<protein>
    <submittedName>
        <fullName evidence="2">Uncharacterized protein</fullName>
    </submittedName>
</protein>